<dbReference type="InterPro" id="IPR027417">
    <property type="entry name" value="P-loop_NTPase"/>
</dbReference>
<evidence type="ECO:0000256" key="11">
    <source>
        <dbReference type="ARBA" id="ARBA00023136"/>
    </source>
</evidence>
<dbReference type="InterPro" id="IPR006073">
    <property type="entry name" value="GTP-bd"/>
</dbReference>
<keyword evidence="11" id="KW-0472">Membrane</keyword>
<evidence type="ECO:0000256" key="10">
    <source>
        <dbReference type="ARBA" id="ARBA00023134"/>
    </source>
</evidence>
<evidence type="ECO:0000256" key="13">
    <source>
        <dbReference type="ARBA" id="ARBA00023306"/>
    </source>
</evidence>
<keyword evidence="9" id="KW-1133">Transmembrane helix</keyword>
<evidence type="ECO:0000256" key="8">
    <source>
        <dbReference type="ARBA" id="ARBA00022842"/>
    </source>
</evidence>
<dbReference type="Gene3D" id="3.40.50.300">
    <property type="entry name" value="P-loop containing nucleotide triphosphate hydrolases"/>
    <property type="match status" value="1"/>
</dbReference>
<comment type="caution">
    <text evidence="17">The sequence shown here is derived from an EMBL/GenBank/DDBJ whole genome shotgun (WGS) entry which is preliminary data.</text>
</comment>
<keyword evidence="10 14" id="KW-0342">GTP-binding</keyword>
<keyword evidence="5" id="KW-0812">Transmembrane</keyword>
<gene>
    <name evidence="17" type="primary">yihA</name>
    <name evidence="14" type="synonym">engB</name>
    <name evidence="17" type="ORF">ACFQT0_15295</name>
</gene>
<dbReference type="CDD" id="cd01876">
    <property type="entry name" value="YihA_EngB"/>
    <property type="match status" value="1"/>
</dbReference>
<dbReference type="Pfam" id="PF01926">
    <property type="entry name" value="MMR_HSR1"/>
    <property type="match status" value="1"/>
</dbReference>
<keyword evidence="12 14" id="KW-0717">Septation</keyword>
<evidence type="ECO:0000256" key="4">
    <source>
        <dbReference type="ARBA" id="ARBA00022618"/>
    </source>
</evidence>
<dbReference type="SUPFAM" id="SSF52540">
    <property type="entry name" value="P-loop containing nucleoside triphosphate hydrolases"/>
    <property type="match status" value="1"/>
</dbReference>
<comment type="similarity">
    <text evidence="3 14">Belongs to the TRAFAC class TrmE-Era-EngA-EngB-Septin-like GTPase superfamily. EngB GTPase family.</text>
</comment>
<feature type="domain" description="TonB C-terminal" evidence="16">
    <location>
        <begin position="283"/>
        <end position="373"/>
    </location>
</feature>
<dbReference type="Gene3D" id="3.30.1150.10">
    <property type="match status" value="1"/>
</dbReference>
<dbReference type="Proteomes" id="UP001596513">
    <property type="component" value="Unassembled WGS sequence"/>
</dbReference>
<organism evidence="17 18">
    <name type="scientific">Hymenobacter humi</name>
    <dbReference type="NCBI Taxonomy" id="1411620"/>
    <lineage>
        <taxon>Bacteria</taxon>
        <taxon>Pseudomonadati</taxon>
        <taxon>Bacteroidota</taxon>
        <taxon>Cytophagia</taxon>
        <taxon>Cytophagales</taxon>
        <taxon>Hymenobacteraceae</taxon>
        <taxon>Hymenobacter</taxon>
    </lineage>
</organism>
<evidence type="ECO:0000256" key="14">
    <source>
        <dbReference type="HAMAP-Rule" id="MF_00321"/>
    </source>
</evidence>
<evidence type="ECO:0000313" key="18">
    <source>
        <dbReference type="Proteomes" id="UP001596513"/>
    </source>
</evidence>
<dbReference type="InterPro" id="IPR037682">
    <property type="entry name" value="TonB_C"/>
</dbReference>
<sequence length="377" mass="41473">MIIRDARFLTSNSRADLCPEPTLPEYAFIGRSNVGKSSLINMLTGRNGLAKTSASPGKTQLINHFVINDEWFLVDLPGYGYAKVSKTSRAEWARMINYYLRHRPNLMCVCVLIDSRHAPQAADLEFMEKLGEEGIPFVMIFTKTDKQSTAQTKALVTDYLKKMSEIWDEPAPLLPDLGRNGPGPRRSAQLYCRSKQRMGGRVRNQSLDWPRNCLRRLGLRKALSATFHCTLFNMTKTPSISQWALGLLLAAAAPAAAQTAPAQQGTGIASAGKVIPVAEYYEGGQEAMYAFIAKELKYPLMAKRNRIQGQCIVSFTLNPDGTLSGVKLVKQVGGGTGEEALRVVRLLKFKKPEYPILTSLPIVFKLGVTGSNATGGE</sequence>
<evidence type="ECO:0000256" key="2">
    <source>
        <dbReference type="ARBA" id="ARBA00004167"/>
    </source>
</evidence>
<evidence type="ECO:0000259" key="16">
    <source>
        <dbReference type="PROSITE" id="PS52015"/>
    </source>
</evidence>
<keyword evidence="6" id="KW-0479">Metal-binding</keyword>
<evidence type="ECO:0000256" key="3">
    <source>
        <dbReference type="ARBA" id="ARBA00009638"/>
    </source>
</evidence>
<reference evidence="18" key="1">
    <citation type="journal article" date="2019" name="Int. J. Syst. Evol. Microbiol.">
        <title>The Global Catalogue of Microorganisms (GCM) 10K type strain sequencing project: providing services to taxonomists for standard genome sequencing and annotation.</title>
        <authorList>
            <consortium name="The Broad Institute Genomics Platform"/>
            <consortium name="The Broad Institute Genome Sequencing Center for Infectious Disease"/>
            <person name="Wu L."/>
            <person name="Ma J."/>
        </authorList>
    </citation>
    <scope>NUCLEOTIDE SEQUENCE [LARGE SCALE GENOMIC DNA]</scope>
    <source>
        <strain evidence="18">JCM 19635</strain>
    </source>
</reference>
<dbReference type="SUPFAM" id="SSF74653">
    <property type="entry name" value="TolA/TonB C-terminal domain"/>
    <property type="match status" value="1"/>
</dbReference>
<evidence type="ECO:0000256" key="6">
    <source>
        <dbReference type="ARBA" id="ARBA00022723"/>
    </source>
</evidence>
<dbReference type="InterPro" id="IPR030393">
    <property type="entry name" value="G_ENGB_dom"/>
</dbReference>
<evidence type="ECO:0000313" key="17">
    <source>
        <dbReference type="EMBL" id="MFC7668579.1"/>
    </source>
</evidence>
<protein>
    <recommendedName>
        <fullName evidence="14">Probable GTP-binding protein EngB</fullName>
    </recommendedName>
</protein>
<comment type="cofactor">
    <cofactor evidence="1">
        <name>Mg(2+)</name>
        <dbReference type="ChEBI" id="CHEBI:18420"/>
    </cofactor>
</comment>
<dbReference type="Pfam" id="PF03544">
    <property type="entry name" value="TonB_C"/>
    <property type="match status" value="1"/>
</dbReference>
<dbReference type="HAMAP" id="MF_00321">
    <property type="entry name" value="GTPase_EngB"/>
    <property type="match status" value="1"/>
</dbReference>
<evidence type="ECO:0000259" key="15">
    <source>
        <dbReference type="PROSITE" id="PS51706"/>
    </source>
</evidence>
<dbReference type="PANTHER" id="PTHR11649">
    <property type="entry name" value="MSS1/TRME-RELATED GTP-BINDING PROTEIN"/>
    <property type="match status" value="1"/>
</dbReference>
<dbReference type="RefSeq" id="WP_380204002.1">
    <property type="nucleotide sequence ID" value="NZ_JBHTEK010000001.1"/>
</dbReference>
<keyword evidence="4 14" id="KW-0132">Cell division</keyword>
<keyword evidence="18" id="KW-1185">Reference proteome</keyword>
<dbReference type="PROSITE" id="PS52015">
    <property type="entry name" value="TONB_CTD"/>
    <property type="match status" value="1"/>
</dbReference>
<dbReference type="PANTHER" id="PTHR11649:SF13">
    <property type="entry name" value="ENGB-TYPE G DOMAIN-CONTAINING PROTEIN"/>
    <property type="match status" value="1"/>
</dbReference>
<evidence type="ECO:0000256" key="9">
    <source>
        <dbReference type="ARBA" id="ARBA00022989"/>
    </source>
</evidence>
<comment type="function">
    <text evidence="14">Necessary for normal cell division and for the maintenance of normal septation.</text>
</comment>
<accession>A0ABW2U812</accession>
<name>A0ABW2U812_9BACT</name>
<dbReference type="EMBL" id="JBHTEK010000001">
    <property type="protein sequence ID" value="MFC7668579.1"/>
    <property type="molecule type" value="Genomic_DNA"/>
</dbReference>
<dbReference type="InterPro" id="IPR006260">
    <property type="entry name" value="TonB/TolA_C"/>
</dbReference>
<feature type="domain" description="EngB-type G" evidence="15">
    <location>
        <begin position="22"/>
        <end position="200"/>
    </location>
</feature>
<dbReference type="InterPro" id="IPR019987">
    <property type="entry name" value="GTP-bd_ribosome_bio_YsxC"/>
</dbReference>
<comment type="subcellular location">
    <subcellularLocation>
        <location evidence="2">Membrane</location>
        <topology evidence="2">Single-pass membrane protein</topology>
    </subcellularLocation>
</comment>
<keyword evidence="8" id="KW-0460">Magnesium</keyword>
<evidence type="ECO:0000256" key="12">
    <source>
        <dbReference type="ARBA" id="ARBA00023210"/>
    </source>
</evidence>
<dbReference type="NCBIfam" id="TIGR01352">
    <property type="entry name" value="tonB_Cterm"/>
    <property type="match status" value="1"/>
</dbReference>
<dbReference type="NCBIfam" id="TIGR03598">
    <property type="entry name" value="GTPase_YsxC"/>
    <property type="match status" value="1"/>
</dbReference>
<evidence type="ECO:0000256" key="1">
    <source>
        <dbReference type="ARBA" id="ARBA00001946"/>
    </source>
</evidence>
<keyword evidence="13 14" id="KW-0131">Cell cycle</keyword>
<proteinExistence type="inferred from homology"/>
<keyword evidence="7 14" id="KW-0547">Nucleotide-binding</keyword>
<evidence type="ECO:0000256" key="7">
    <source>
        <dbReference type="ARBA" id="ARBA00022741"/>
    </source>
</evidence>
<dbReference type="PROSITE" id="PS51706">
    <property type="entry name" value="G_ENGB"/>
    <property type="match status" value="1"/>
</dbReference>
<evidence type="ECO:0000256" key="5">
    <source>
        <dbReference type="ARBA" id="ARBA00022692"/>
    </source>
</evidence>